<reference evidence="2" key="1">
    <citation type="submission" date="2017-02" db="UniProtKB">
        <authorList>
            <consortium name="WormBaseParasite"/>
        </authorList>
    </citation>
    <scope>IDENTIFICATION</scope>
</reference>
<dbReference type="WBParaSite" id="ALUE_0000521101-mRNA-1">
    <property type="protein sequence ID" value="ALUE_0000521101-mRNA-1"/>
    <property type="gene ID" value="ALUE_0000521101"/>
</dbReference>
<dbReference type="Proteomes" id="UP000036681">
    <property type="component" value="Unplaced"/>
</dbReference>
<organism evidence="1 2">
    <name type="scientific">Ascaris lumbricoides</name>
    <name type="common">Giant roundworm</name>
    <dbReference type="NCBI Taxonomy" id="6252"/>
    <lineage>
        <taxon>Eukaryota</taxon>
        <taxon>Metazoa</taxon>
        <taxon>Ecdysozoa</taxon>
        <taxon>Nematoda</taxon>
        <taxon>Chromadorea</taxon>
        <taxon>Rhabditida</taxon>
        <taxon>Spirurina</taxon>
        <taxon>Ascaridomorpha</taxon>
        <taxon>Ascaridoidea</taxon>
        <taxon>Ascarididae</taxon>
        <taxon>Ascaris</taxon>
    </lineage>
</organism>
<evidence type="ECO:0000313" key="1">
    <source>
        <dbReference type="Proteomes" id="UP000036681"/>
    </source>
</evidence>
<accession>A0A0M3HS25</accession>
<name>A0A0M3HS25_ASCLU</name>
<protein>
    <submittedName>
        <fullName evidence="2">Secreted protein</fullName>
    </submittedName>
</protein>
<sequence length="84" mass="9114">MISTSQSVVLIDSVLFISNRSVSPSITLRSTTNVFVRSRSSSVACLRQPKAEPDRRAAGSETANCLTIATKPTTQRHALNHSTR</sequence>
<evidence type="ECO:0000313" key="2">
    <source>
        <dbReference type="WBParaSite" id="ALUE_0000521101-mRNA-1"/>
    </source>
</evidence>
<keyword evidence="1" id="KW-1185">Reference proteome</keyword>
<dbReference type="AlphaFoldDB" id="A0A0M3HS25"/>
<proteinExistence type="predicted"/>